<dbReference type="InterPro" id="IPR036890">
    <property type="entry name" value="HATPase_C_sf"/>
</dbReference>
<dbReference type="GO" id="GO:0030983">
    <property type="term" value="F:mismatched DNA binding"/>
    <property type="evidence" value="ECO:0007669"/>
    <property type="project" value="InterPro"/>
</dbReference>
<dbReference type="GO" id="GO:0032300">
    <property type="term" value="C:mismatch repair complex"/>
    <property type="evidence" value="ECO:0007669"/>
    <property type="project" value="InterPro"/>
</dbReference>
<feature type="region of interest" description="Disordered" evidence="3">
    <location>
        <begin position="431"/>
        <end position="483"/>
    </location>
</feature>
<evidence type="ECO:0000256" key="2">
    <source>
        <dbReference type="ARBA" id="ARBA00022763"/>
    </source>
</evidence>
<keyword evidence="7" id="KW-1185">Reference proteome</keyword>
<dbReference type="Gene3D" id="3.30.230.10">
    <property type="match status" value="1"/>
</dbReference>
<dbReference type="InterPro" id="IPR014721">
    <property type="entry name" value="Ribsml_uS5_D2-typ_fold_subgr"/>
</dbReference>
<dbReference type="GO" id="GO:0016887">
    <property type="term" value="F:ATP hydrolysis activity"/>
    <property type="evidence" value="ECO:0007669"/>
    <property type="project" value="InterPro"/>
</dbReference>
<dbReference type="SUPFAM" id="SSF54211">
    <property type="entry name" value="Ribosomal protein S5 domain 2-like"/>
    <property type="match status" value="1"/>
</dbReference>
<dbReference type="GO" id="GO:0140664">
    <property type="term" value="F:ATP-dependent DNA damage sensor activity"/>
    <property type="evidence" value="ECO:0007669"/>
    <property type="project" value="InterPro"/>
</dbReference>
<dbReference type="InterPro" id="IPR038973">
    <property type="entry name" value="MutL/Mlh/Pms-like"/>
</dbReference>
<evidence type="ECO:0000256" key="1">
    <source>
        <dbReference type="ARBA" id="ARBA00006082"/>
    </source>
</evidence>
<dbReference type="InterPro" id="IPR042121">
    <property type="entry name" value="MutL_C_regsub"/>
</dbReference>
<reference evidence="6 7" key="1">
    <citation type="submission" date="2022-05" db="EMBL/GenBank/DDBJ databases">
        <title>A multi-omics perspective on studying reproductive biology in Daphnia sinensis.</title>
        <authorList>
            <person name="Jia J."/>
        </authorList>
    </citation>
    <scope>NUCLEOTIDE SEQUENCE [LARGE SCALE GENOMIC DNA]</scope>
    <source>
        <strain evidence="6 7">WSL</strain>
    </source>
</reference>
<dbReference type="Gene3D" id="3.30.1370.100">
    <property type="entry name" value="MutL, C-terminal domain, regulatory subdomain"/>
    <property type="match status" value="1"/>
</dbReference>
<dbReference type="SUPFAM" id="SSF118116">
    <property type="entry name" value="DNA mismatch repair protein MutL"/>
    <property type="match status" value="1"/>
</dbReference>
<dbReference type="Pfam" id="PF08676">
    <property type="entry name" value="MutL_C"/>
    <property type="match status" value="1"/>
</dbReference>
<dbReference type="GO" id="GO:0006298">
    <property type="term" value="P:mismatch repair"/>
    <property type="evidence" value="ECO:0007669"/>
    <property type="project" value="InterPro"/>
</dbReference>
<dbReference type="InterPro" id="IPR042120">
    <property type="entry name" value="MutL_C_dimsub"/>
</dbReference>
<protein>
    <submittedName>
        <fullName evidence="6">MLH3</fullName>
    </submittedName>
</protein>
<gene>
    <name evidence="6" type="ORF">GHT06_022663</name>
</gene>
<dbReference type="AlphaFoldDB" id="A0AAD5PPP6"/>
<dbReference type="Proteomes" id="UP000820818">
    <property type="component" value="Linkage Group LG10"/>
</dbReference>
<keyword evidence="2" id="KW-0227">DNA damage</keyword>
<evidence type="ECO:0000256" key="3">
    <source>
        <dbReference type="SAM" id="MobiDB-lite"/>
    </source>
</evidence>
<dbReference type="Gene3D" id="3.30.565.10">
    <property type="entry name" value="Histidine kinase-like ATPase, C-terminal domain"/>
    <property type="match status" value="1"/>
</dbReference>
<dbReference type="SUPFAM" id="SSF55874">
    <property type="entry name" value="ATPase domain of HSP90 chaperone/DNA topoisomerase II/histidine kinase"/>
    <property type="match status" value="1"/>
</dbReference>
<name>A0AAD5PPP6_9CRUS</name>
<feature type="domain" description="MutL C-terminal dimerisation" evidence="4">
    <location>
        <begin position="532"/>
        <end position="701"/>
    </location>
</feature>
<dbReference type="SMART" id="SM01340">
    <property type="entry name" value="DNA_mis_repair"/>
    <property type="match status" value="1"/>
</dbReference>
<dbReference type="PANTHER" id="PTHR10073:SF47">
    <property type="entry name" value="DNA MISMATCH REPAIR PROTEIN MLH3"/>
    <property type="match status" value="1"/>
</dbReference>
<feature type="compositionally biased region" description="Basic and acidic residues" evidence="3">
    <location>
        <begin position="452"/>
        <end position="464"/>
    </location>
</feature>
<feature type="domain" description="DNA mismatch repair protein S5" evidence="5">
    <location>
        <begin position="188"/>
        <end position="304"/>
    </location>
</feature>
<dbReference type="InterPro" id="IPR014790">
    <property type="entry name" value="MutL_C"/>
</dbReference>
<comment type="similarity">
    <text evidence="1">Belongs to the DNA mismatch repair MutL/HexB family.</text>
</comment>
<dbReference type="Gene3D" id="3.30.1540.20">
    <property type="entry name" value="MutL, C-terminal domain, dimerisation subdomain"/>
    <property type="match status" value="1"/>
</dbReference>
<dbReference type="GO" id="GO:0005524">
    <property type="term" value="F:ATP binding"/>
    <property type="evidence" value="ECO:0007669"/>
    <property type="project" value="InterPro"/>
</dbReference>
<dbReference type="InterPro" id="IPR013507">
    <property type="entry name" value="DNA_mismatch_S5_2-like"/>
</dbReference>
<evidence type="ECO:0000259" key="4">
    <source>
        <dbReference type="SMART" id="SM00853"/>
    </source>
</evidence>
<dbReference type="InterPro" id="IPR037198">
    <property type="entry name" value="MutL_C_sf"/>
</dbReference>
<dbReference type="PANTHER" id="PTHR10073">
    <property type="entry name" value="DNA MISMATCH REPAIR PROTEIN MLH, PMS, MUTL"/>
    <property type="match status" value="1"/>
</dbReference>
<proteinExistence type="inferred from homology"/>
<accession>A0AAD5PPP6</accession>
<evidence type="ECO:0000259" key="5">
    <source>
        <dbReference type="SMART" id="SM01340"/>
    </source>
</evidence>
<evidence type="ECO:0000313" key="6">
    <source>
        <dbReference type="EMBL" id="KAI9552299.1"/>
    </source>
</evidence>
<sequence>MYESASIQKCVEELVLHSIQESATCIAVRIDWTNQCLQVVNNGKGTVLTGVHQLCSRLESRNKVEEFMTSNHLEEALYVIGQSCMSIDIESQPKSSSFSYKRCYQKGVWSNVECVGKRSTSGTTMSVYDFCWSKPEEETSTSLFYLPLEKLIASFFLLHPCISFSLRFDSSKPPLLQTKKEKNTILAAQQLFQLKSCESILPFRGLSCHFKIKGLLVPDSDKRCWFLFVNSRLVESSEVLNFITSVLLNVSSNKRQQFSVVLNIKCSRAAYKSAISSEGERKVIFSHRDELFSLIHNSLDKFISRAPLKKRALVMSWLTTAYNKDLISSSLHTIDVCNSNELPQNKTNVITSGISSPLPCETNLLSFTQYYGKITNSVSFPFVSRTTEDFEMRIKQSPHSVQSFPSSSLLSPNHLTRLWEEDEQRAVDGELHRKNEIQPPCDKAPNGSPSHTEAENSKIQEKSPNRSVLKRKQFSADDGSHFSPKRRFNVGQFWTQPKLPPNIAAANLNRLLTTALQRQCKFTKNVMSNIRVINQVDQKFICCVTQEEDERYLVLVDQHAAHERICLERLLQMHSTKSDDGYVQVQSSPIQPHLLLSFHSRDLEVIQKLSLELTRYGLHVQISDSTVVVTRVPACFLAREINEVQRKRNSLYKDLVMALIEETISEYTKNGRLSTCVLPVQIRNVLNSLACHGAIKFGDELSLLQCTQLVRALSQCDVPFQCAHGRPLLAPLLELGELNALVPFEMTPNVVKPKYARLRDYNLTLL</sequence>
<dbReference type="SMART" id="SM00853">
    <property type="entry name" value="MutL_C"/>
    <property type="match status" value="1"/>
</dbReference>
<dbReference type="InterPro" id="IPR020568">
    <property type="entry name" value="Ribosomal_Su5_D2-typ_SF"/>
</dbReference>
<comment type="caution">
    <text evidence="6">The sequence shown here is derived from an EMBL/GenBank/DDBJ whole genome shotgun (WGS) entry which is preliminary data.</text>
</comment>
<dbReference type="EMBL" id="WJBH02000010">
    <property type="protein sequence ID" value="KAI9552299.1"/>
    <property type="molecule type" value="Genomic_DNA"/>
</dbReference>
<evidence type="ECO:0000313" key="7">
    <source>
        <dbReference type="Proteomes" id="UP000820818"/>
    </source>
</evidence>
<organism evidence="6 7">
    <name type="scientific">Daphnia sinensis</name>
    <dbReference type="NCBI Taxonomy" id="1820382"/>
    <lineage>
        <taxon>Eukaryota</taxon>
        <taxon>Metazoa</taxon>
        <taxon>Ecdysozoa</taxon>
        <taxon>Arthropoda</taxon>
        <taxon>Crustacea</taxon>
        <taxon>Branchiopoda</taxon>
        <taxon>Diplostraca</taxon>
        <taxon>Cladocera</taxon>
        <taxon>Anomopoda</taxon>
        <taxon>Daphniidae</taxon>
        <taxon>Daphnia</taxon>
        <taxon>Daphnia similis group</taxon>
    </lineage>
</organism>